<evidence type="ECO:0000313" key="3">
    <source>
        <dbReference type="Proteomes" id="UP001280121"/>
    </source>
</evidence>
<accession>A0AAD9TFI2</accession>
<protein>
    <recommendedName>
        <fullName evidence="1">Transposase-associated domain-containing protein</fullName>
    </recommendedName>
</protein>
<proteinExistence type="predicted"/>
<dbReference type="Pfam" id="PF13963">
    <property type="entry name" value="Transpos_assoc"/>
    <property type="match status" value="1"/>
</dbReference>
<gene>
    <name evidence="2" type="ORF">Ddye_029431</name>
</gene>
<evidence type="ECO:0000259" key="1">
    <source>
        <dbReference type="Pfam" id="PF13963"/>
    </source>
</evidence>
<comment type="caution">
    <text evidence="2">The sequence shown here is derived from an EMBL/GenBank/DDBJ whole genome shotgun (WGS) entry which is preliminary data.</text>
</comment>
<reference evidence="2" key="1">
    <citation type="journal article" date="2023" name="Plant J.">
        <title>Genome sequences and population genomics provide insights into the demographic history, inbreeding, and mutation load of two 'living fossil' tree species of Dipteronia.</title>
        <authorList>
            <person name="Feng Y."/>
            <person name="Comes H.P."/>
            <person name="Chen J."/>
            <person name="Zhu S."/>
            <person name="Lu R."/>
            <person name="Zhang X."/>
            <person name="Li P."/>
            <person name="Qiu J."/>
            <person name="Olsen K.M."/>
            <person name="Qiu Y."/>
        </authorList>
    </citation>
    <scope>NUCLEOTIDE SEQUENCE</scope>
    <source>
        <strain evidence="2">KIB01</strain>
    </source>
</reference>
<feature type="domain" description="Transposase-associated" evidence="1">
    <location>
        <begin position="3"/>
        <end position="76"/>
    </location>
</feature>
<sequence length="149" mass="16912">MDKSWMKLSDRFCKAYRDGVSSFVDVAKHHLNEVGKKRCPCRNCLNVVYKIIDEVVADLYKYGISQSYQRWVYHGEVVDLPENISNMNTLHNNEVLEEDDGLLEMLHDMGGQIPIGSGSIDDQDEGVESDHMQPGVTATTFDELLQCVQ</sequence>
<organism evidence="2 3">
    <name type="scientific">Dipteronia dyeriana</name>
    <dbReference type="NCBI Taxonomy" id="168575"/>
    <lineage>
        <taxon>Eukaryota</taxon>
        <taxon>Viridiplantae</taxon>
        <taxon>Streptophyta</taxon>
        <taxon>Embryophyta</taxon>
        <taxon>Tracheophyta</taxon>
        <taxon>Spermatophyta</taxon>
        <taxon>Magnoliopsida</taxon>
        <taxon>eudicotyledons</taxon>
        <taxon>Gunneridae</taxon>
        <taxon>Pentapetalae</taxon>
        <taxon>rosids</taxon>
        <taxon>malvids</taxon>
        <taxon>Sapindales</taxon>
        <taxon>Sapindaceae</taxon>
        <taxon>Hippocastanoideae</taxon>
        <taxon>Acereae</taxon>
        <taxon>Dipteronia</taxon>
    </lineage>
</organism>
<dbReference type="EMBL" id="JANJYI010000009">
    <property type="protein sequence ID" value="KAK2634639.1"/>
    <property type="molecule type" value="Genomic_DNA"/>
</dbReference>
<dbReference type="InterPro" id="IPR029480">
    <property type="entry name" value="Transpos_assoc"/>
</dbReference>
<dbReference type="AlphaFoldDB" id="A0AAD9TFI2"/>
<keyword evidence="3" id="KW-1185">Reference proteome</keyword>
<name>A0AAD9TFI2_9ROSI</name>
<dbReference type="Proteomes" id="UP001280121">
    <property type="component" value="Unassembled WGS sequence"/>
</dbReference>
<evidence type="ECO:0000313" key="2">
    <source>
        <dbReference type="EMBL" id="KAK2634639.1"/>
    </source>
</evidence>